<evidence type="ECO:0000313" key="2">
    <source>
        <dbReference type="Proteomes" id="UP000249547"/>
    </source>
</evidence>
<accession>A0A327QWK2</accession>
<sequence length="83" mass="9551">MPVYYSGTCSTSATKLQRFFDFIDGEIGQIKGSLRQEVSRYKGKQFGLYYLPICMPIFYPFQPYLNPIFTLSQAYLKPISSLS</sequence>
<reference evidence="1 2" key="1">
    <citation type="submission" date="2018-06" db="EMBL/GenBank/DDBJ databases">
        <title>Genomic Encyclopedia of Archaeal and Bacterial Type Strains, Phase II (KMG-II): from individual species to whole genera.</title>
        <authorList>
            <person name="Goeker M."/>
        </authorList>
    </citation>
    <scope>NUCLEOTIDE SEQUENCE [LARGE SCALE GENOMIC DNA]</scope>
    <source>
        <strain evidence="1 2">DSM 23857</strain>
    </source>
</reference>
<gene>
    <name evidence="1" type="ORF">LX64_00915</name>
</gene>
<dbReference type="EMBL" id="QLLL01000002">
    <property type="protein sequence ID" value="RAJ08268.1"/>
    <property type="molecule type" value="Genomic_DNA"/>
</dbReference>
<keyword evidence="2" id="KW-1185">Reference proteome</keyword>
<organism evidence="1 2">
    <name type="scientific">Chitinophaga skermanii</name>
    <dbReference type="NCBI Taxonomy" id="331697"/>
    <lineage>
        <taxon>Bacteria</taxon>
        <taxon>Pseudomonadati</taxon>
        <taxon>Bacteroidota</taxon>
        <taxon>Chitinophagia</taxon>
        <taxon>Chitinophagales</taxon>
        <taxon>Chitinophagaceae</taxon>
        <taxon>Chitinophaga</taxon>
    </lineage>
</organism>
<dbReference type="Proteomes" id="UP000249547">
    <property type="component" value="Unassembled WGS sequence"/>
</dbReference>
<dbReference type="AlphaFoldDB" id="A0A327QWK2"/>
<evidence type="ECO:0000313" key="1">
    <source>
        <dbReference type="EMBL" id="RAJ08268.1"/>
    </source>
</evidence>
<protein>
    <submittedName>
        <fullName evidence="1">Uncharacterized protein</fullName>
    </submittedName>
</protein>
<proteinExistence type="predicted"/>
<comment type="caution">
    <text evidence="1">The sequence shown here is derived from an EMBL/GenBank/DDBJ whole genome shotgun (WGS) entry which is preliminary data.</text>
</comment>
<name>A0A327QWK2_9BACT</name>